<dbReference type="OrthoDB" id="692044at2759"/>
<comment type="caution">
    <text evidence="2">The sequence shown here is derived from an EMBL/GenBank/DDBJ whole genome shotgun (WGS) entry which is preliminary data.</text>
</comment>
<feature type="compositionally biased region" description="Basic residues" evidence="1">
    <location>
        <begin position="156"/>
        <end position="169"/>
    </location>
</feature>
<dbReference type="PANTHER" id="PTHR34835:SF67">
    <property type="entry name" value="AMINOTRANSFERASE-LIKE PLANT MOBILE DOMAIN-CONTAINING PROTEIN"/>
    <property type="match status" value="1"/>
</dbReference>
<evidence type="ECO:0000313" key="2">
    <source>
        <dbReference type="EMBL" id="TVU21685.1"/>
    </source>
</evidence>
<dbReference type="EMBL" id="RWGY01000026">
    <property type="protein sequence ID" value="TVU21685.1"/>
    <property type="molecule type" value="Genomic_DNA"/>
</dbReference>
<evidence type="ECO:0000256" key="1">
    <source>
        <dbReference type="SAM" id="MobiDB-lite"/>
    </source>
</evidence>
<protein>
    <submittedName>
        <fullName evidence="2">Uncharacterized protein</fullName>
    </submittedName>
</protein>
<name>A0A5J9UD95_9POAL</name>
<dbReference type="Proteomes" id="UP000324897">
    <property type="component" value="Unassembled WGS sequence"/>
</dbReference>
<feature type="non-terminal residue" evidence="2">
    <location>
        <position position="1"/>
    </location>
</feature>
<dbReference type="PANTHER" id="PTHR34835">
    <property type="entry name" value="OS07G0283600 PROTEIN-RELATED"/>
    <property type="match status" value="1"/>
</dbReference>
<feature type="compositionally biased region" description="Acidic residues" evidence="1">
    <location>
        <begin position="99"/>
        <end position="111"/>
    </location>
</feature>
<reference evidence="2 3" key="1">
    <citation type="journal article" date="2019" name="Sci. Rep.">
        <title>A high-quality genome of Eragrostis curvula grass provides insights into Poaceae evolution and supports new strategies to enhance forage quality.</title>
        <authorList>
            <person name="Carballo J."/>
            <person name="Santos B.A.C.M."/>
            <person name="Zappacosta D."/>
            <person name="Garbus I."/>
            <person name="Selva J.P."/>
            <person name="Gallo C.A."/>
            <person name="Diaz A."/>
            <person name="Albertini E."/>
            <person name="Caccamo M."/>
            <person name="Echenique V."/>
        </authorList>
    </citation>
    <scope>NUCLEOTIDE SEQUENCE [LARGE SCALE GENOMIC DNA]</scope>
    <source>
        <strain evidence="3">cv. Victoria</strain>
        <tissue evidence="2">Leaf</tissue>
    </source>
</reference>
<feature type="region of interest" description="Disordered" evidence="1">
    <location>
        <begin position="51"/>
        <end position="208"/>
    </location>
</feature>
<evidence type="ECO:0000313" key="3">
    <source>
        <dbReference type="Proteomes" id="UP000324897"/>
    </source>
</evidence>
<accession>A0A5J9UD95</accession>
<dbReference type="Gramene" id="TVU21685">
    <property type="protein sequence ID" value="TVU21685"/>
    <property type="gene ID" value="EJB05_31337"/>
</dbReference>
<dbReference type="AlphaFoldDB" id="A0A5J9UD95"/>
<organism evidence="2 3">
    <name type="scientific">Eragrostis curvula</name>
    <name type="common">weeping love grass</name>
    <dbReference type="NCBI Taxonomy" id="38414"/>
    <lineage>
        <taxon>Eukaryota</taxon>
        <taxon>Viridiplantae</taxon>
        <taxon>Streptophyta</taxon>
        <taxon>Embryophyta</taxon>
        <taxon>Tracheophyta</taxon>
        <taxon>Spermatophyta</taxon>
        <taxon>Magnoliopsida</taxon>
        <taxon>Liliopsida</taxon>
        <taxon>Poales</taxon>
        <taxon>Poaceae</taxon>
        <taxon>PACMAD clade</taxon>
        <taxon>Chloridoideae</taxon>
        <taxon>Eragrostideae</taxon>
        <taxon>Eragrostidinae</taxon>
        <taxon>Eragrostis</taxon>
    </lineage>
</organism>
<gene>
    <name evidence="2" type="ORF">EJB05_31337</name>
</gene>
<feature type="compositionally biased region" description="Acidic residues" evidence="1">
    <location>
        <begin position="176"/>
        <end position="198"/>
    </location>
</feature>
<keyword evidence="3" id="KW-1185">Reference proteome</keyword>
<proteinExistence type="predicted"/>
<sequence length="587" mass="65595">MEWGNRLVDRVPENPKLLVISSTNERCEIHLRGNDQIPPAATAFFAVGSSRVPQTDLPPSEENVAQPVAPGSGDAYTPHQSSQMHRAATAGMLGKDTEADTNDDDDDDDFDIPNTARVPPRSSPRIAKRKRGDTVVMKNPTKPVLKRTSRVQEPKKKARPCTRTQRHKPQVLPRVDEEEVESSGPDEEAESYGPEEEVPTPKLKKGPKLNVRCNPGDVVLTMAMLSVDQRAAISRLGFGQILLMEVDAVESRNLLPWLMDRIDPDTMIMTIGPGKKLPINPEVISIVLGLRNEGTNLSIFNWGQGVQAKKELFRELNLEGDKLDIYRLMEQLLLEGVDDLSMRCFCLVLFNRLLFPGSSFDISTRDIFMSLEPQKFHTINWPQAVFNDIQLAVRKWHSRKKSQKTQTIFGCAAFIIVYYLDNLHHKLSPVDWMSTPRVKFYNRGLIEALTIADRTRRTDGSETYGFVHFKSKCSTCYAAAGVASEESVHPDAQPQIHSNDFSILRDLLSGQLGALKEPHASVLNSLFTQFDIYVSKHMKIIDTSQNKILSAQSKLADRCRPLIEELIAAQNATNSGPKSGSAKPIIH</sequence>